<dbReference type="Proteomes" id="UP000268048">
    <property type="component" value="Chromosome"/>
</dbReference>
<proteinExistence type="predicted"/>
<protein>
    <submittedName>
        <fullName evidence="1">Uncharacterized protein</fullName>
    </submittedName>
</protein>
<evidence type="ECO:0000313" key="2">
    <source>
        <dbReference type="Proteomes" id="UP000268048"/>
    </source>
</evidence>
<name>A0A3G7TLN0_9PSED</name>
<dbReference type="AlphaFoldDB" id="A0A3G7TLN0"/>
<evidence type="ECO:0000313" key="1">
    <source>
        <dbReference type="EMBL" id="AZE47249.1"/>
    </source>
</evidence>
<gene>
    <name evidence="1" type="ORF">C4K04_1559</name>
</gene>
<sequence>MGVMTSFIAFMLKWLDTQISAASKLEDSSDEQDCINYYVRFFIFPR</sequence>
<organism evidence="1 2">
    <name type="scientific">Pseudomonas chlororaphis</name>
    <dbReference type="NCBI Taxonomy" id="587753"/>
    <lineage>
        <taxon>Bacteria</taxon>
        <taxon>Pseudomonadati</taxon>
        <taxon>Pseudomonadota</taxon>
        <taxon>Gammaproteobacteria</taxon>
        <taxon>Pseudomonadales</taxon>
        <taxon>Pseudomonadaceae</taxon>
        <taxon>Pseudomonas</taxon>
    </lineage>
</organism>
<accession>A0A3G7TLN0</accession>
<dbReference type="EMBL" id="CP027753">
    <property type="protein sequence ID" value="AZE47249.1"/>
    <property type="molecule type" value="Genomic_DNA"/>
</dbReference>
<reference evidence="1 2" key="1">
    <citation type="submission" date="2018-03" db="EMBL/GenBank/DDBJ databases">
        <title>Diversity of phytobeneficial traits revealed by whole-genome analysis of worldwide-isolated phenazine-producing Pseudomonas spp.</title>
        <authorList>
            <person name="Biessy A."/>
            <person name="Novinscak A."/>
            <person name="Blom J."/>
            <person name="Leger G."/>
            <person name="Thomashow L.S."/>
            <person name="Cazorla F.M."/>
            <person name="Josic D."/>
            <person name="Filion M."/>
        </authorList>
    </citation>
    <scope>NUCLEOTIDE SEQUENCE [LARGE SCALE GENOMIC DNA]</scope>
    <source>
        <strain evidence="1 2">B25</strain>
    </source>
</reference>